<evidence type="ECO:0000313" key="2">
    <source>
        <dbReference type="EMBL" id="SFB15802.1"/>
    </source>
</evidence>
<evidence type="ECO:0008006" key="5">
    <source>
        <dbReference type="Google" id="ProtNLM"/>
    </source>
</evidence>
<name>A0A1I0YRF9_9ACTN</name>
<dbReference type="Proteomes" id="UP000199113">
    <property type="component" value="Unassembled WGS sequence"/>
</dbReference>
<dbReference type="EMBL" id="FOKC01000004">
    <property type="protein sequence ID" value="SFB15802.1"/>
    <property type="molecule type" value="Genomic_DNA"/>
</dbReference>
<dbReference type="Proteomes" id="UP000233565">
    <property type="component" value="Unassembled WGS sequence"/>
</dbReference>
<evidence type="ECO:0000313" key="1">
    <source>
        <dbReference type="EMBL" id="PKH43690.1"/>
    </source>
</evidence>
<evidence type="ECO:0000313" key="3">
    <source>
        <dbReference type="Proteomes" id="UP000199113"/>
    </source>
</evidence>
<dbReference type="STRING" id="748909.SAMN05192575_104164"/>
<proteinExistence type="predicted"/>
<protein>
    <recommendedName>
        <fullName evidence="5">Ribulose 1,5-bisphosphate carboxylase large subunit</fullName>
    </recommendedName>
</protein>
<evidence type="ECO:0000313" key="4">
    <source>
        <dbReference type="Proteomes" id="UP000233565"/>
    </source>
</evidence>
<dbReference type="OrthoDB" id="4774719at2"/>
<dbReference type="EMBL" id="PJBV01000011">
    <property type="protein sequence ID" value="PKH43690.1"/>
    <property type="molecule type" value="Genomic_DNA"/>
</dbReference>
<accession>A0A1I0YRF9</accession>
<dbReference type="RefSeq" id="WP_091198421.1">
    <property type="nucleotide sequence ID" value="NZ_FOKC01000004.1"/>
</dbReference>
<gene>
    <name evidence="1" type="ORF">CXG46_04360</name>
    <name evidence="2" type="ORF">SAMN05192575_104164</name>
</gene>
<organism evidence="2 3">
    <name type="scientific">Nocardioides alpinus</name>
    <dbReference type="NCBI Taxonomy" id="748909"/>
    <lineage>
        <taxon>Bacteria</taxon>
        <taxon>Bacillati</taxon>
        <taxon>Actinomycetota</taxon>
        <taxon>Actinomycetes</taxon>
        <taxon>Propionibacteriales</taxon>
        <taxon>Nocardioidaceae</taxon>
        <taxon>Nocardioides</taxon>
    </lineage>
</organism>
<reference evidence="1 4" key="2">
    <citation type="submission" date="2017-12" db="EMBL/GenBank/DDBJ databases">
        <title>Pharmacopeia of the Arctic Ocean.</title>
        <authorList>
            <person name="Collins E."/>
            <person name="Ducluzeau A.-L."/>
        </authorList>
    </citation>
    <scope>NUCLEOTIDE SEQUENCE [LARGE SCALE GENOMIC DNA]</scope>
    <source>
        <strain evidence="1 4">DSM 23325</strain>
    </source>
</reference>
<sequence length="201" mass="21425">MRLPVPGPRDVLAAIERGGDQIEALIGAVPRVLALLDVAEGLVERASSAVDRVALVVDSAEAEVARVGAVVDAATLEVQRVAAVVDGADVQVARVTELLDAMVPSLTILQPTLETLAETTHPDEVKALVGLIDHLPELTARMESDVMPVLATLGSVAPDIHDMLTVTRELNDMLAKVPGIRRIKRRIDEEEGEDRTEAATR</sequence>
<reference evidence="2" key="1">
    <citation type="submission" date="2016-10" db="EMBL/GenBank/DDBJ databases">
        <authorList>
            <person name="de Groot N.N."/>
        </authorList>
    </citation>
    <scope>NUCLEOTIDE SEQUENCE [LARGE SCALE GENOMIC DNA]</scope>
    <source>
        <strain evidence="2">CGMCC 1.10697</strain>
    </source>
</reference>
<dbReference type="AlphaFoldDB" id="A0A1I0YRF9"/>
<keyword evidence="4" id="KW-1185">Reference proteome</keyword>